<evidence type="ECO:0008006" key="3">
    <source>
        <dbReference type="Google" id="ProtNLM"/>
    </source>
</evidence>
<evidence type="ECO:0000313" key="1">
    <source>
        <dbReference type="EMBL" id="MXV16786.1"/>
    </source>
</evidence>
<dbReference type="Gene3D" id="2.60.40.10">
    <property type="entry name" value="Immunoglobulins"/>
    <property type="match status" value="1"/>
</dbReference>
<reference evidence="1 2" key="1">
    <citation type="submission" date="2019-11" db="EMBL/GenBank/DDBJ databases">
        <title>Pedobacter sp. HMF7056 Genome sequencing and assembly.</title>
        <authorList>
            <person name="Kang H."/>
            <person name="Kim H."/>
            <person name="Joh K."/>
        </authorList>
    </citation>
    <scope>NUCLEOTIDE SEQUENCE [LARGE SCALE GENOMIC DNA]</scope>
    <source>
        <strain evidence="1 2">HMF7056</strain>
    </source>
</reference>
<gene>
    <name evidence="1" type="ORF">GS398_15900</name>
</gene>
<dbReference type="AlphaFoldDB" id="A0A7K1Y280"/>
<dbReference type="EMBL" id="WVHS01000003">
    <property type="protein sequence ID" value="MXV16786.1"/>
    <property type="molecule type" value="Genomic_DNA"/>
</dbReference>
<dbReference type="Proteomes" id="UP000451233">
    <property type="component" value="Unassembled WGS sequence"/>
</dbReference>
<dbReference type="RefSeq" id="WP_160907759.1">
    <property type="nucleotide sequence ID" value="NZ_WVHS01000003.1"/>
</dbReference>
<dbReference type="InterPro" id="IPR013783">
    <property type="entry name" value="Ig-like_fold"/>
</dbReference>
<evidence type="ECO:0000313" key="2">
    <source>
        <dbReference type="Proteomes" id="UP000451233"/>
    </source>
</evidence>
<accession>A0A7K1Y280</accession>
<proteinExistence type="predicted"/>
<protein>
    <recommendedName>
        <fullName evidence="3">Fibronectin type III domain-containing protein</fullName>
    </recommendedName>
</protein>
<keyword evidence="2" id="KW-1185">Reference proteome</keyword>
<sequence>MQSFEKADPAYAAAPFYLADDVAGGTYYWRVHAVNSKGAAEGPVRPYRIPPVFPRVW</sequence>
<organism evidence="1 2">
    <name type="scientific">Hufsiella ginkgonis</name>
    <dbReference type="NCBI Taxonomy" id="2695274"/>
    <lineage>
        <taxon>Bacteria</taxon>
        <taxon>Pseudomonadati</taxon>
        <taxon>Bacteroidota</taxon>
        <taxon>Sphingobacteriia</taxon>
        <taxon>Sphingobacteriales</taxon>
        <taxon>Sphingobacteriaceae</taxon>
        <taxon>Hufsiella</taxon>
    </lineage>
</organism>
<comment type="caution">
    <text evidence="1">The sequence shown here is derived from an EMBL/GenBank/DDBJ whole genome shotgun (WGS) entry which is preliminary data.</text>
</comment>
<name>A0A7K1Y280_9SPHI</name>